<dbReference type="InterPro" id="IPR009057">
    <property type="entry name" value="Homeodomain-like_sf"/>
</dbReference>
<feature type="region of interest" description="Disordered" evidence="4">
    <location>
        <begin position="1"/>
        <end position="24"/>
    </location>
</feature>
<dbReference type="PROSITE" id="PS50090">
    <property type="entry name" value="MYB_LIKE"/>
    <property type="match status" value="1"/>
</dbReference>
<feature type="compositionally biased region" description="Low complexity" evidence="4">
    <location>
        <begin position="7"/>
        <end position="18"/>
    </location>
</feature>
<gene>
    <name evidence="7" type="ORF">P43SY_005162</name>
</gene>
<name>A0AAD5M5T0_PYTIN</name>
<dbReference type="InterPro" id="IPR006447">
    <property type="entry name" value="Myb_dom_plants"/>
</dbReference>
<dbReference type="Gene3D" id="1.10.10.60">
    <property type="entry name" value="Homeodomain-like"/>
    <property type="match status" value="1"/>
</dbReference>
<dbReference type="Pfam" id="PF00249">
    <property type="entry name" value="Myb_DNA-binding"/>
    <property type="match status" value="1"/>
</dbReference>
<evidence type="ECO:0000259" key="6">
    <source>
        <dbReference type="PROSITE" id="PS51294"/>
    </source>
</evidence>
<evidence type="ECO:0000256" key="2">
    <source>
        <dbReference type="ARBA" id="ARBA00023163"/>
    </source>
</evidence>
<keyword evidence="3" id="KW-0539">Nucleus</keyword>
<dbReference type="InterPro" id="IPR001005">
    <property type="entry name" value="SANT/Myb"/>
</dbReference>
<protein>
    <recommendedName>
        <fullName evidence="9">Myb-like DNA-binding protein</fullName>
    </recommendedName>
</protein>
<dbReference type="PANTHER" id="PTHR12802">
    <property type="entry name" value="SWI/SNF COMPLEX-RELATED"/>
    <property type="match status" value="1"/>
</dbReference>
<dbReference type="CDD" id="cd00167">
    <property type="entry name" value="SANT"/>
    <property type="match status" value="1"/>
</dbReference>
<accession>A0AAD5M5T0</accession>
<dbReference type="SMART" id="SM00717">
    <property type="entry name" value="SANT"/>
    <property type="match status" value="1"/>
</dbReference>
<comment type="caution">
    <text evidence="7">The sequence shown here is derived from an EMBL/GenBank/DDBJ whole genome shotgun (WGS) entry which is preliminary data.</text>
</comment>
<keyword evidence="2" id="KW-0804">Transcription</keyword>
<feature type="region of interest" description="Disordered" evidence="4">
    <location>
        <begin position="87"/>
        <end position="107"/>
    </location>
</feature>
<evidence type="ECO:0000313" key="8">
    <source>
        <dbReference type="Proteomes" id="UP001209570"/>
    </source>
</evidence>
<evidence type="ECO:0008006" key="9">
    <source>
        <dbReference type="Google" id="ProtNLM"/>
    </source>
</evidence>
<evidence type="ECO:0000256" key="4">
    <source>
        <dbReference type="SAM" id="MobiDB-lite"/>
    </source>
</evidence>
<dbReference type="InterPro" id="IPR017930">
    <property type="entry name" value="Myb_dom"/>
</dbReference>
<dbReference type="PROSITE" id="PS51294">
    <property type="entry name" value="HTH_MYB"/>
    <property type="match status" value="1"/>
</dbReference>
<evidence type="ECO:0000313" key="7">
    <source>
        <dbReference type="EMBL" id="KAJ0403168.1"/>
    </source>
</evidence>
<organism evidence="7 8">
    <name type="scientific">Pythium insidiosum</name>
    <name type="common">Pythiosis disease agent</name>
    <dbReference type="NCBI Taxonomy" id="114742"/>
    <lineage>
        <taxon>Eukaryota</taxon>
        <taxon>Sar</taxon>
        <taxon>Stramenopiles</taxon>
        <taxon>Oomycota</taxon>
        <taxon>Peronosporomycetes</taxon>
        <taxon>Pythiales</taxon>
        <taxon>Pythiaceae</taxon>
        <taxon>Pythium</taxon>
    </lineage>
</organism>
<keyword evidence="8" id="KW-1185">Reference proteome</keyword>
<dbReference type="NCBIfam" id="TIGR01557">
    <property type="entry name" value="myb_SHAQKYF"/>
    <property type="match status" value="1"/>
</dbReference>
<dbReference type="SUPFAM" id="SSF46689">
    <property type="entry name" value="Homeodomain-like"/>
    <property type="match status" value="1"/>
</dbReference>
<dbReference type="EMBL" id="JAKCXM010000087">
    <property type="protein sequence ID" value="KAJ0403168.1"/>
    <property type="molecule type" value="Genomic_DNA"/>
</dbReference>
<sequence length="191" mass="21629">MTSLGSTTPTAARPTAPTSPCSFDEDGLPIARGIWSTEEHERFLDAMKMYPQGPWRLIAEHIGTRSIKQVQTHAQKYQQKVFRQQRGLRKKKKRVARPEHRVDTSTTGSIVRKLRLERASGLESPRSPSGFSRMMAIDARITAEEIRLAVALEQIDPLPFTPVSQATNLLQWDAAFERDLHESLMMFLDDA</sequence>
<dbReference type="AlphaFoldDB" id="A0AAD5M5T0"/>
<dbReference type="PANTHER" id="PTHR12802:SF155">
    <property type="entry name" value="DEUBIQUITINASE MYSM1"/>
    <property type="match status" value="1"/>
</dbReference>
<keyword evidence="1" id="KW-0805">Transcription regulation</keyword>
<proteinExistence type="predicted"/>
<evidence type="ECO:0000256" key="1">
    <source>
        <dbReference type="ARBA" id="ARBA00023015"/>
    </source>
</evidence>
<dbReference type="Proteomes" id="UP001209570">
    <property type="component" value="Unassembled WGS sequence"/>
</dbReference>
<evidence type="ECO:0000259" key="5">
    <source>
        <dbReference type="PROSITE" id="PS50090"/>
    </source>
</evidence>
<feature type="domain" description="Myb-like" evidence="5">
    <location>
        <begin position="32"/>
        <end position="78"/>
    </location>
</feature>
<evidence type="ECO:0000256" key="3">
    <source>
        <dbReference type="ARBA" id="ARBA00023242"/>
    </source>
</evidence>
<feature type="domain" description="HTH myb-type" evidence="6">
    <location>
        <begin position="30"/>
        <end position="82"/>
    </location>
</feature>
<reference evidence="7" key="1">
    <citation type="submission" date="2021-12" db="EMBL/GenBank/DDBJ databases">
        <title>Prjna785345.</title>
        <authorList>
            <person name="Rujirawat T."/>
            <person name="Krajaejun T."/>
        </authorList>
    </citation>
    <scope>NUCLEOTIDE SEQUENCE</scope>
    <source>
        <strain evidence="7">Pi057C3</strain>
    </source>
</reference>
<dbReference type="GO" id="GO:0003677">
    <property type="term" value="F:DNA binding"/>
    <property type="evidence" value="ECO:0007669"/>
    <property type="project" value="InterPro"/>
</dbReference>